<gene>
    <name evidence="1" type="ORF">LCGC14_1137500</name>
</gene>
<name>A0A0F9M437_9ZZZZ</name>
<comment type="caution">
    <text evidence="1">The sequence shown here is derived from an EMBL/GenBank/DDBJ whole genome shotgun (WGS) entry which is preliminary data.</text>
</comment>
<proteinExistence type="predicted"/>
<protein>
    <submittedName>
        <fullName evidence="1">Uncharacterized protein</fullName>
    </submittedName>
</protein>
<organism evidence="1">
    <name type="scientific">marine sediment metagenome</name>
    <dbReference type="NCBI Taxonomy" id="412755"/>
    <lineage>
        <taxon>unclassified sequences</taxon>
        <taxon>metagenomes</taxon>
        <taxon>ecological metagenomes</taxon>
    </lineage>
</organism>
<accession>A0A0F9M437</accession>
<dbReference type="EMBL" id="LAZR01005372">
    <property type="protein sequence ID" value="KKN00454.1"/>
    <property type="molecule type" value="Genomic_DNA"/>
</dbReference>
<sequence>MFIKLQWRFYQWRHPICSVLRVEERPPYLPRVLEEAEQVRHNYQVRLDDEIPM</sequence>
<dbReference type="AlphaFoldDB" id="A0A0F9M437"/>
<evidence type="ECO:0000313" key="1">
    <source>
        <dbReference type="EMBL" id="KKN00454.1"/>
    </source>
</evidence>
<reference evidence="1" key="1">
    <citation type="journal article" date="2015" name="Nature">
        <title>Complex archaea that bridge the gap between prokaryotes and eukaryotes.</title>
        <authorList>
            <person name="Spang A."/>
            <person name="Saw J.H."/>
            <person name="Jorgensen S.L."/>
            <person name="Zaremba-Niedzwiedzka K."/>
            <person name="Martijn J."/>
            <person name="Lind A.E."/>
            <person name="van Eijk R."/>
            <person name="Schleper C."/>
            <person name="Guy L."/>
            <person name="Ettema T.J."/>
        </authorList>
    </citation>
    <scope>NUCLEOTIDE SEQUENCE</scope>
</reference>